<dbReference type="AlphaFoldDB" id="W1N4U2"/>
<evidence type="ECO:0000313" key="1">
    <source>
        <dbReference type="EMBL" id="ERL49945.1"/>
    </source>
</evidence>
<protein>
    <submittedName>
        <fullName evidence="1">Uncharacterized protein</fullName>
    </submittedName>
</protein>
<comment type="caution">
    <text evidence="1">The sequence shown here is derived from an EMBL/GenBank/DDBJ whole genome shotgun (WGS) entry which is preliminary data.</text>
</comment>
<dbReference type="EMBL" id="AVBC01000039">
    <property type="protein sequence ID" value="ERL49945.1"/>
    <property type="molecule type" value="Genomic_DNA"/>
</dbReference>
<gene>
    <name evidence="1" type="ORF">BJB45_02130</name>
</gene>
<sequence>MAMAPSMMHWKMQRSDREVAQYGFPTLEAQSALL</sequence>
<keyword evidence="2" id="KW-1185">Reference proteome</keyword>
<organism evidence="1 2">
    <name type="scientific">Halomonas huangheensis</name>
    <dbReference type="NCBI Taxonomy" id="1178482"/>
    <lineage>
        <taxon>Bacteria</taxon>
        <taxon>Pseudomonadati</taxon>
        <taxon>Pseudomonadota</taxon>
        <taxon>Gammaproteobacteria</taxon>
        <taxon>Oceanospirillales</taxon>
        <taxon>Halomonadaceae</taxon>
        <taxon>Halomonas</taxon>
    </lineage>
</organism>
<accession>W1N4U2</accession>
<dbReference type="Proteomes" id="UP000019113">
    <property type="component" value="Unassembled WGS sequence"/>
</dbReference>
<reference evidence="1 2" key="1">
    <citation type="submission" date="2013-08" db="EMBL/GenBank/DDBJ databases">
        <title>draft genome of Halomonas huanghegensis, strain BJGMM-B45T.</title>
        <authorList>
            <person name="Miao C."/>
            <person name="Wan Y."/>
            <person name="Jin W."/>
        </authorList>
    </citation>
    <scope>NUCLEOTIDE SEQUENCE [LARGE SCALE GENOMIC DNA]</scope>
    <source>
        <strain evidence="1 2">BJGMM-B45</strain>
    </source>
</reference>
<proteinExistence type="predicted"/>
<name>W1N4U2_9GAMM</name>
<evidence type="ECO:0000313" key="2">
    <source>
        <dbReference type="Proteomes" id="UP000019113"/>
    </source>
</evidence>